<evidence type="ECO:0000256" key="1">
    <source>
        <dbReference type="SAM" id="MobiDB-lite"/>
    </source>
</evidence>
<dbReference type="AlphaFoldDB" id="A0A401NTA0"/>
<feature type="compositionally biased region" description="Basic and acidic residues" evidence="1">
    <location>
        <begin position="271"/>
        <end position="293"/>
    </location>
</feature>
<dbReference type="GO" id="GO:0032465">
    <property type="term" value="P:regulation of cytokinesis"/>
    <property type="evidence" value="ECO:0007669"/>
    <property type="project" value="InterPro"/>
</dbReference>
<evidence type="ECO:0000313" key="3">
    <source>
        <dbReference type="Proteomes" id="UP000288216"/>
    </source>
</evidence>
<feature type="region of interest" description="Disordered" evidence="1">
    <location>
        <begin position="271"/>
        <end position="304"/>
    </location>
</feature>
<accession>A0A401NTA0</accession>
<comment type="caution">
    <text evidence="2">The sequence shown here is derived from an EMBL/GenBank/DDBJ whole genome shotgun (WGS) entry which is preliminary data.</text>
</comment>
<dbReference type="GO" id="GO:0007099">
    <property type="term" value="P:centriole replication"/>
    <property type="evidence" value="ECO:0007669"/>
    <property type="project" value="InterPro"/>
</dbReference>
<gene>
    <name evidence="2" type="ORF">scyTo_0004537</name>
</gene>
<proteinExistence type="predicted"/>
<protein>
    <submittedName>
        <fullName evidence="2">Uncharacterized protein</fullName>
    </submittedName>
</protein>
<dbReference type="Pfam" id="PF16025">
    <property type="entry name" value="CaM_bind"/>
    <property type="match status" value="1"/>
</dbReference>
<feature type="region of interest" description="Disordered" evidence="1">
    <location>
        <begin position="211"/>
        <end position="232"/>
    </location>
</feature>
<dbReference type="InterPro" id="IPR033207">
    <property type="entry name" value="CCP110"/>
</dbReference>
<dbReference type="Proteomes" id="UP000288216">
    <property type="component" value="Unassembled WGS sequence"/>
</dbReference>
<dbReference type="PANTHER" id="PTHR13594:SF1">
    <property type="entry name" value="CENTRIOLAR COILED-COIL PROTEIN OF 110 KDA"/>
    <property type="match status" value="1"/>
</dbReference>
<reference evidence="2 3" key="1">
    <citation type="journal article" date="2018" name="Nat. Ecol. Evol.">
        <title>Shark genomes provide insights into elasmobranch evolution and the origin of vertebrates.</title>
        <authorList>
            <person name="Hara Y"/>
            <person name="Yamaguchi K"/>
            <person name="Onimaru K"/>
            <person name="Kadota M"/>
            <person name="Koyanagi M"/>
            <person name="Keeley SD"/>
            <person name="Tatsumi K"/>
            <person name="Tanaka K"/>
            <person name="Motone F"/>
            <person name="Kageyama Y"/>
            <person name="Nozu R"/>
            <person name="Adachi N"/>
            <person name="Nishimura O"/>
            <person name="Nakagawa R"/>
            <person name="Tanegashima C"/>
            <person name="Kiyatake I"/>
            <person name="Matsumoto R"/>
            <person name="Murakumo K"/>
            <person name="Nishida K"/>
            <person name="Terakita A"/>
            <person name="Kuratani S"/>
            <person name="Sato K"/>
            <person name="Hyodo S Kuraku.S."/>
        </authorList>
    </citation>
    <scope>NUCLEOTIDE SEQUENCE [LARGE SCALE GENOMIC DNA]</scope>
</reference>
<dbReference type="GO" id="GO:1903723">
    <property type="term" value="P:negative regulation of centriole elongation"/>
    <property type="evidence" value="ECO:0007669"/>
    <property type="project" value="TreeGrafter"/>
</dbReference>
<dbReference type="STRING" id="75743.A0A401NTA0"/>
<sequence>MPHKLQKMESYEEFCQARLAQIKAKVKLEKSSLPTTNNCRGSLIRFHGTAILPPMLSPEERKEIQRLQLKVMHNSETSKEKLHESQTNMQILEIDSAQLIEVSSVKDGPEDCSFLMLPDMSVNNGPVKLMNSGCIKDSNLTTVHKTSHGHNQPQIFDPPVAQLSHDVEEICTTNLMTDPTPVLMRSDLIDENVSSHPASFSCLGLVASDSTRAKSHNKNGPKSDDPQKAAPNPLQNVTVHKITDAPKHKANNSINKQDNLYGIESDDWIEKPTGDKTNSHNSECLHHPTDRPDVSQNSSPDTPALSLQSLLKKSREYRDRQRQSKLLKTLQLNIPGETLSDKENELDAIKVGKNIRRKRNDSGKTMLPKTTLKPEPARPSVFLPCSHTFSEHDQTFITCDVSTGESNLGLHKLPKENKAAKIDEVVPNNTLKSSKPFKMIRKCSCSKRSPVQLNAAEEAPQGQEGGDNLSGSAKIQNGGFMAPKLTLSKSPEFSKKWILPSQKLLVSTPISVSREKSEQQQHRGSRSDTAEDRAKISQAPTQCVADLGMNQANPRALTIGLQTALASSCEVARNEQLLNNEAAALQRNSDSLRIMYTQWDDESTDAAVADLHWNKGQNDLRFLSHENSIPRAVNGVPAAFHAKKLQSFVTQEIRCPSQQLLVQCASTITAPQVASLKSTIHKSADRTSENQTITSKCCDYGFTFSTLDTGF</sequence>
<keyword evidence="3" id="KW-1185">Reference proteome</keyword>
<dbReference type="GO" id="GO:0032053">
    <property type="term" value="P:ciliary basal body organization"/>
    <property type="evidence" value="ECO:0007669"/>
    <property type="project" value="TreeGrafter"/>
</dbReference>
<feature type="region of interest" description="Disordered" evidence="1">
    <location>
        <begin position="360"/>
        <end position="379"/>
    </location>
</feature>
<evidence type="ECO:0000313" key="2">
    <source>
        <dbReference type="EMBL" id="GCB64077.1"/>
    </source>
</evidence>
<feature type="region of interest" description="Disordered" evidence="1">
    <location>
        <begin position="510"/>
        <end position="538"/>
    </location>
</feature>
<dbReference type="EMBL" id="BFAA01001346">
    <property type="protein sequence ID" value="GCB64077.1"/>
    <property type="molecule type" value="Genomic_DNA"/>
</dbReference>
<name>A0A401NTA0_SCYTO</name>
<dbReference type="PANTHER" id="PTHR13594">
    <property type="entry name" value="CENTRIOLAR COILED-COIL PROTEIN OF 110 KDA"/>
    <property type="match status" value="1"/>
</dbReference>
<dbReference type="GO" id="GO:0005814">
    <property type="term" value="C:centriole"/>
    <property type="evidence" value="ECO:0007669"/>
    <property type="project" value="InterPro"/>
</dbReference>
<feature type="compositionally biased region" description="Polar residues" evidence="1">
    <location>
        <begin position="294"/>
        <end position="304"/>
    </location>
</feature>
<dbReference type="OrthoDB" id="10028852at2759"/>
<feature type="compositionally biased region" description="Basic and acidic residues" evidence="1">
    <location>
        <begin position="513"/>
        <end position="535"/>
    </location>
</feature>
<organism evidence="2 3">
    <name type="scientific">Scyliorhinus torazame</name>
    <name type="common">Cloudy catshark</name>
    <name type="synonym">Catulus torazame</name>
    <dbReference type="NCBI Taxonomy" id="75743"/>
    <lineage>
        <taxon>Eukaryota</taxon>
        <taxon>Metazoa</taxon>
        <taxon>Chordata</taxon>
        <taxon>Craniata</taxon>
        <taxon>Vertebrata</taxon>
        <taxon>Chondrichthyes</taxon>
        <taxon>Elasmobranchii</taxon>
        <taxon>Galeomorphii</taxon>
        <taxon>Galeoidea</taxon>
        <taxon>Carcharhiniformes</taxon>
        <taxon>Scyliorhinidae</taxon>
        <taxon>Scyliorhinus</taxon>
    </lineage>
</organism>